<evidence type="ECO:0000256" key="6">
    <source>
        <dbReference type="ARBA" id="ARBA00023125"/>
    </source>
</evidence>
<dbReference type="InterPro" id="IPR050090">
    <property type="entry name" value="Tyrosine_recombinase_XerCD"/>
</dbReference>
<keyword evidence="8" id="KW-0131">Cell cycle</keyword>
<organism evidence="12 13">
    <name type="scientific">Pectinatus cerevisiiphilus</name>
    <dbReference type="NCBI Taxonomy" id="86956"/>
    <lineage>
        <taxon>Bacteria</taxon>
        <taxon>Bacillati</taxon>
        <taxon>Bacillota</taxon>
        <taxon>Negativicutes</taxon>
        <taxon>Selenomonadales</taxon>
        <taxon>Selenomonadaceae</taxon>
        <taxon>Pectinatus</taxon>
    </lineage>
</organism>
<dbReference type="InterPro" id="IPR004107">
    <property type="entry name" value="Integrase_SAM-like_N"/>
</dbReference>
<dbReference type="PROSITE" id="PS51898">
    <property type="entry name" value="TYR_RECOMBINASE"/>
    <property type="match status" value="1"/>
</dbReference>
<accession>A0A4R3K9U8</accession>
<comment type="subcellular location">
    <subcellularLocation>
        <location evidence="1">Cytoplasm</location>
    </subcellularLocation>
</comment>
<name>A0A4R3K9U8_9FIRM</name>
<dbReference type="GO" id="GO:0007059">
    <property type="term" value="P:chromosome segregation"/>
    <property type="evidence" value="ECO:0007669"/>
    <property type="project" value="UniProtKB-KW"/>
</dbReference>
<dbReference type="RefSeq" id="WP_231040049.1">
    <property type="nucleotide sequence ID" value="NZ_SMAA01000006.1"/>
</dbReference>
<dbReference type="PROSITE" id="PS51900">
    <property type="entry name" value="CB"/>
    <property type="match status" value="1"/>
</dbReference>
<dbReference type="PANTHER" id="PTHR30349:SF77">
    <property type="entry name" value="TYROSINE RECOMBINASE XERC"/>
    <property type="match status" value="1"/>
</dbReference>
<evidence type="ECO:0000256" key="3">
    <source>
        <dbReference type="ARBA" id="ARBA00022618"/>
    </source>
</evidence>
<feature type="domain" description="Core-binding (CB)" evidence="11">
    <location>
        <begin position="33"/>
        <end position="114"/>
    </location>
</feature>
<dbReference type="GO" id="GO:0015074">
    <property type="term" value="P:DNA integration"/>
    <property type="evidence" value="ECO:0007669"/>
    <property type="project" value="UniProtKB-KW"/>
</dbReference>
<keyword evidence="6 9" id="KW-0238">DNA-binding</keyword>
<dbReference type="GO" id="GO:0006310">
    <property type="term" value="P:DNA recombination"/>
    <property type="evidence" value="ECO:0007669"/>
    <property type="project" value="UniProtKB-KW"/>
</dbReference>
<dbReference type="InterPro" id="IPR044068">
    <property type="entry name" value="CB"/>
</dbReference>
<evidence type="ECO:0000256" key="9">
    <source>
        <dbReference type="PROSITE-ProRule" id="PRU01248"/>
    </source>
</evidence>
<dbReference type="Pfam" id="PF00589">
    <property type="entry name" value="Phage_integrase"/>
    <property type="match status" value="1"/>
</dbReference>
<dbReference type="Gene3D" id="1.10.150.130">
    <property type="match status" value="1"/>
</dbReference>
<gene>
    <name evidence="12" type="ORF">EDC37_106145</name>
</gene>
<dbReference type="GO" id="GO:0005737">
    <property type="term" value="C:cytoplasm"/>
    <property type="evidence" value="ECO:0007669"/>
    <property type="project" value="UniProtKB-SubCell"/>
</dbReference>
<keyword evidence="2" id="KW-0963">Cytoplasm</keyword>
<evidence type="ECO:0000259" key="11">
    <source>
        <dbReference type="PROSITE" id="PS51900"/>
    </source>
</evidence>
<dbReference type="InterPro" id="IPR013762">
    <property type="entry name" value="Integrase-like_cat_sf"/>
</dbReference>
<evidence type="ECO:0000259" key="10">
    <source>
        <dbReference type="PROSITE" id="PS51898"/>
    </source>
</evidence>
<proteinExistence type="predicted"/>
<evidence type="ECO:0000256" key="5">
    <source>
        <dbReference type="ARBA" id="ARBA00022908"/>
    </source>
</evidence>
<dbReference type="InterPro" id="IPR010998">
    <property type="entry name" value="Integrase_recombinase_N"/>
</dbReference>
<evidence type="ECO:0000256" key="4">
    <source>
        <dbReference type="ARBA" id="ARBA00022829"/>
    </source>
</evidence>
<evidence type="ECO:0000256" key="8">
    <source>
        <dbReference type="ARBA" id="ARBA00023306"/>
    </source>
</evidence>
<evidence type="ECO:0000256" key="7">
    <source>
        <dbReference type="ARBA" id="ARBA00023172"/>
    </source>
</evidence>
<keyword evidence="4" id="KW-0159">Chromosome partition</keyword>
<dbReference type="InterPro" id="IPR011010">
    <property type="entry name" value="DNA_brk_join_enz"/>
</dbReference>
<dbReference type="Pfam" id="PF13495">
    <property type="entry name" value="Phage_int_SAM_4"/>
    <property type="match status" value="1"/>
</dbReference>
<dbReference type="GO" id="GO:0003677">
    <property type="term" value="F:DNA binding"/>
    <property type="evidence" value="ECO:0007669"/>
    <property type="project" value="UniProtKB-UniRule"/>
</dbReference>
<dbReference type="GO" id="GO:0051301">
    <property type="term" value="P:cell division"/>
    <property type="evidence" value="ECO:0007669"/>
    <property type="project" value="UniProtKB-KW"/>
</dbReference>
<dbReference type="InterPro" id="IPR002104">
    <property type="entry name" value="Integrase_catalytic"/>
</dbReference>
<evidence type="ECO:0000256" key="2">
    <source>
        <dbReference type="ARBA" id="ARBA00022490"/>
    </source>
</evidence>
<keyword evidence="7" id="KW-0233">DNA recombination</keyword>
<keyword evidence="13" id="KW-1185">Reference proteome</keyword>
<evidence type="ECO:0000256" key="1">
    <source>
        <dbReference type="ARBA" id="ARBA00004496"/>
    </source>
</evidence>
<dbReference type="PANTHER" id="PTHR30349">
    <property type="entry name" value="PHAGE INTEGRASE-RELATED"/>
    <property type="match status" value="1"/>
</dbReference>
<dbReference type="SUPFAM" id="SSF56349">
    <property type="entry name" value="DNA breaking-rejoining enzymes"/>
    <property type="match status" value="1"/>
</dbReference>
<evidence type="ECO:0000313" key="13">
    <source>
        <dbReference type="Proteomes" id="UP000295188"/>
    </source>
</evidence>
<feature type="domain" description="Tyr recombinase" evidence="10">
    <location>
        <begin position="138"/>
        <end position="328"/>
    </location>
</feature>
<reference evidence="12 13" key="1">
    <citation type="submission" date="2019-03" db="EMBL/GenBank/DDBJ databases">
        <title>Genomic Encyclopedia of Type Strains, Phase IV (KMG-IV): sequencing the most valuable type-strain genomes for metagenomic binning, comparative biology and taxonomic classification.</title>
        <authorList>
            <person name="Goeker M."/>
        </authorList>
    </citation>
    <scope>NUCLEOTIDE SEQUENCE [LARGE SCALE GENOMIC DNA]</scope>
    <source>
        <strain evidence="12 13">DSM 20467</strain>
    </source>
</reference>
<comment type="caution">
    <text evidence="12">The sequence shown here is derived from an EMBL/GenBank/DDBJ whole genome shotgun (WGS) entry which is preliminary data.</text>
</comment>
<dbReference type="AlphaFoldDB" id="A0A4R3K9U8"/>
<evidence type="ECO:0000313" key="12">
    <source>
        <dbReference type="EMBL" id="TCS79728.1"/>
    </source>
</evidence>
<dbReference type="Proteomes" id="UP000295188">
    <property type="component" value="Unassembled WGS sequence"/>
</dbReference>
<protein>
    <submittedName>
        <fullName evidence="12">Integrase/recombinase XerC</fullName>
    </submittedName>
</protein>
<dbReference type="Gene3D" id="1.10.443.10">
    <property type="entry name" value="Intergrase catalytic core"/>
    <property type="match status" value="1"/>
</dbReference>
<keyword evidence="5" id="KW-0229">DNA integration</keyword>
<sequence>MKPNGKLAAATENFMAIPNFVPKYEINANSFVLNYKRFLERYLSHGEPSEDTLRNYYSSIDSYIDWCHYNKRQPLEITEYEFTYYRDVLIRLKMKKSSIKSKLNAIKQFYNTAVKLGLIKVNPAKDVGVKAYEPKDISPLKFLRIEQLEHLLSIIPDDEEHVENIRDKVMIMLMALEGLRTIEVYRMSVADIDWRVKTIYIHGKGHNDFIYPRSDVLKYLHKYIKLRYFNKMKIDALGEPVFTAVGNRNRGGRIDRRNIRRSIDAWLDTAGYKKAGISCHMLRHTCGTLLYSKTKDLQIVKQVLRHSDINITSKYAHVFDKMDNRYTSIINIEKD</sequence>
<dbReference type="EMBL" id="SMAA01000006">
    <property type="protein sequence ID" value="TCS79728.1"/>
    <property type="molecule type" value="Genomic_DNA"/>
</dbReference>
<keyword evidence="3" id="KW-0132">Cell division</keyword>